<gene>
    <name evidence="2" type="ORF">A2U01_0000900</name>
</gene>
<dbReference type="EMBL" id="LXQA010000727">
    <property type="protein sequence ID" value="MCH80138.1"/>
    <property type="molecule type" value="Genomic_DNA"/>
</dbReference>
<proteinExistence type="predicted"/>
<evidence type="ECO:0000313" key="3">
    <source>
        <dbReference type="Proteomes" id="UP000265520"/>
    </source>
</evidence>
<feature type="non-terminal residue" evidence="2">
    <location>
        <position position="101"/>
    </location>
</feature>
<dbReference type="PANTHER" id="PTHR46890:SF48">
    <property type="entry name" value="RNA-DIRECTED DNA POLYMERASE"/>
    <property type="match status" value="1"/>
</dbReference>
<dbReference type="InterPro" id="IPR000477">
    <property type="entry name" value="RT_dom"/>
</dbReference>
<dbReference type="AlphaFoldDB" id="A0A392LZH6"/>
<feature type="domain" description="Reverse transcriptase" evidence="1">
    <location>
        <begin position="2"/>
        <end position="83"/>
    </location>
</feature>
<reference evidence="2 3" key="1">
    <citation type="journal article" date="2018" name="Front. Plant Sci.">
        <title>Red Clover (Trifolium pratense) and Zigzag Clover (T. medium) - A Picture of Genomic Similarities and Differences.</title>
        <authorList>
            <person name="Dluhosova J."/>
            <person name="Istvanek J."/>
            <person name="Nedelnik J."/>
            <person name="Repkova J."/>
        </authorList>
    </citation>
    <scope>NUCLEOTIDE SEQUENCE [LARGE SCALE GENOMIC DNA]</scope>
    <source>
        <strain evidence="3">cv. 10/8</strain>
        <tissue evidence="2">Leaf</tissue>
    </source>
</reference>
<dbReference type="PANTHER" id="PTHR46890">
    <property type="entry name" value="NON-LTR RETROLELEMENT REVERSE TRANSCRIPTASE-LIKE PROTEIN-RELATED"/>
    <property type="match status" value="1"/>
</dbReference>
<protein>
    <recommendedName>
        <fullName evidence="1">Reverse transcriptase domain-containing protein</fullName>
    </recommendedName>
</protein>
<evidence type="ECO:0000259" key="1">
    <source>
        <dbReference type="Pfam" id="PF00078"/>
    </source>
</evidence>
<evidence type="ECO:0000313" key="2">
    <source>
        <dbReference type="EMBL" id="MCH80138.1"/>
    </source>
</evidence>
<comment type="caution">
    <text evidence="2">The sequence shown here is derived from an EMBL/GenBank/DDBJ whole genome shotgun (WGS) entry which is preliminary data.</text>
</comment>
<accession>A0A392LZH6</accession>
<dbReference type="Proteomes" id="UP000265520">
    <property type="component" value="Unassembled WGS sequence"/>
</dbReference>
<sequence>MAKAYDRVEWPFLQATLVSMGFPQKLTNTFIRCVSTVKFSILINGNPSLPFYPQRGLRQGDPLSPYLFILCADVLSGLITQAQQRKLIHGAKIAPGAPEIT</sequence>
<organism evidence="2 3">
    <name type="scientific">Trifolium medium</name>
    <dbReference type="NCBI Taxonomy" id="97028"/>
    <lineage>
        <taxon>Eukaryota</taxon>
        <taxon>Viridiplantae</taxon>
        <taxon>Streptophyta</taxon>
        <taxon>Embryophyta</taxon>
        <taxon>Tracheophyta</taxon>
        <taxon>Spermatophyta</taxon>
        <taxon>Magnoliopsida</taxon>
        <taxon>eudicotyledons</taxon>
        <taxon>Gunneridae</taxon>
        <taxon>Pentapetalae</taxon>
        <taxon>rosids</taxon>
        <taxon>fabids</taxon>
        <taxon>Fabales</taxon>
        <taxon>Fabaceae</taxon>
        <taxon>Papilionoideae</taxon>
        <taxon>50 kb inversion clade</taxon>
        <taxon>NPAAA clade</taxon>
        <taxon>Hologalegina</taxon>
        <taxon>IRL clade</taxon>
        <taxon>Trifolieae</taxon>
        <taxon>Trifolium</taxon>
    </lineage>
</organism>
<keyword evidence="3" id="KW-1185">Reference proteome</keyword>
<dbReference type="InterPro" id="IPR052343">
    <property type="entry name" value="Retrotransposon-Effector_Assoc"/>
</dbReference>
<dbReference type="Pfam" id="PF00078">
    <property type="entry name" value="RVT_1"/>
    <property type="match status" value="1"/>
</dbReference>
<name>A0A392LZH6_9FABA</name>